<organism evidence="4">
    <name type="scientific">Harpegnathos saltator</name>
    <name type="common">Jerdon's jumping ant</name>
    <dbReference type="NCBI Taxonomy" id="610380"/>
    <lineage>
        <taxon>Eukaryota</taxon>
        <taxon>Metazoa</taxon>
        <taxon>Ecdysozoa</taxon>
        <taxon>Arthropoda</taxon>
        <taxon>Hexapoda</taxon>
        <taxon>Insecta</taxon>
        <taxon>Pterygota</taxon>
        <taxon>Neoptera</taxon>
        <taxon>Endopterygota</taxon>
        <taxon>Hymenoptera</taxon>
        <taxon>Apocrita</taxon>
        <taxon>Aculeata</taxon>
        <taxon>Formicoidea</taxon>
        <taxon>Formicidae</taxon>
        <taxon>Ponerinae</taxon>
        <taxon>Ponerini</taxon>
        <taxon>Harpegnathos</taxon>
    </lineage>
</organism>
<dbReference type="EMBL" id="GL450632">
    <property type="protein sequence ID" value="EFN80698.1"/>
    <property type="molecule type" value="Genomic_DNA"/>
</dbReference>
<dbReference type="Pfam" id="PF10523">
    <property type="entry name" value="BEN"/>
    <property type="match status" value="1"/>
</dbReference>
<evidence type="ECO:0000256" key="1">
    <source>
        <dbReference type="SAM" id="MobiDB-lite"/>
    </source>
</evidence>
<feature type="compositionally biased region" description="Polar residues" evidence="1">
    <location>
        <begin position="123"/>
        <end position="141"/>
    </location>
</feature>
<dbReference type="PANTHER" id="PTHR14628:SF1">
    <property type="entry name" value="BEN DOMAIN-CONTAINING PROTEIN 5"/>
    <property type="match status" value="1"/>
</dbReference>
<dbReference type="Gene3D" id="1.10.10.2590">
    <property type="entry name" value="BEN domain"/>
    <property type="match status" value="1"/>
</dbReference>
<keyword evidence="4" id="KW-1185">Reference proteome</keyword>
<evidence type="ECO:0000313" key="3">
    <source>
        <dbReference type="EMBL" id="EFN80698.1"/>
    </source>
</evidence>
<sequence length="172" mass="19153">MAQFVKNLAIAVFGIDTLKNSSVTGAKANRNKNKKQETPRPALDSTKLQAIRATVKHYAMSEKGEDEVTADYEAQQIGTHIAHKIYELNNPPNRKGRRKQSPILMHEVTHVECANERNENDTIPKNTDSSVSHSVTETNNVTKEHVIFSDKECDREMIDSSAQGDSCSDVSE</sequence>
<name>E2BUD2_HARSA</name>
<evidence type="ECO:0000259" key="2">
    <source>
        <dbReference type="PROSITE" id="PS51457"/>
    </source>
</evidence>
<evidence type="ECO:0000313" key="4">
    <source>
        <dbReference type="Proteomes" id="UP000008237"/>
    </source>
</evidence>
<accession>E2BUD2</accession>
<dbReference type="AlphaFoldDB" id="E2BUD2"/>
<dbReference type="SMART" id="SM01025">
    <property type="entry name" value="BEN"/>
    <property type="match status" value="1"/>
</dbReference>
<dbReference type="InterPro" id="IPR040391">
    <property type="entry name" value="BEND5"/>
</dbReference>
<dbReference type="InterPro" id="IPR018379">
    <property type="entry name" value="BEN_domain"/>
</dbReference>
<reference evidence="3 4" key="1">
    <citation type="journal article" date="2010" name="Science">
        <title>Genomic comparison of the ants Camponotus floridanus and Harpegnathos saltator.</title>
        <authorList>
            <person name="Bonasio R."/>
            <person name="Zhang G."/>
            <person name="Ye C."/>
            <person name="Mutti N.S."/>
            <person name="Fang X."/>
            <person name="Qin N."/>
            <person name="Donahue G."/>
            <person name="Yang P."/>
            <person name="Li Q."/>
            <person name="Li C."/>
            <person name="Zhang P."/>
            <person name="Huang Z."/>
            <person name="Berger S.L."/>
            <person name="Reinberg D."/>
            <person name="Wang J."/>
            <person name="Liebig J."/>
        </authorList>
    </citation>
    <scope>NUCLEOTIDE SEQUENCE [LARGE SCALE GENOMIC DNA]</scope>
    <source>
        <strain evidence="3 4">R22 G/1</strain>
    </source>
</reference>
<dbReference type="InParanoid" id="E2BUD2"/>
<proteinExistence type="predicted"/>
<feature type="domain" description="BEN" evidence="2">
    <location>
        <begin position="1"/>
        <end position="92"/>
    </location>
</feature>
<feature type="region of interest" description="Disordered" evidence="1">
    <location>
        <begin position="116"/>
        <end position="142"/>
    </location>
</feature>
<dbReference type="PROSITE" id="PS51457">
    <property type="entry name" value="BEN"/>
    <property type="match status" value="1"/>
</dbReference>
<dbReference type="PANTHER" id="PTHR14628">
    <property type="entry name" value="BEN DOMAIN-CONTAINING PROTEIN 5"/>
    <property type="match status" value="1"/>
</dbReference>
<gene>
    <name evidence="3" type="ORF">EAI_12405</name>
</gene>
<dbReference type="OrthoDB" id="7555052at2759"/>
<dbReference type="Proteomes" id="UP000008237">
    <property type="component" value="Unassembled WGS sequence"/>
</dbReference>
<protein>
    <submittedName>
        <fullName evidence="3">Coiled-coil domain-containing protein C1orf165</fullName>
    </submittedName>
</protein>
<dbReference type="GO" id="GO:0045892">
    <property type="term" value="P:negative regulation of DNA-templated transcription"/>
    <property type="evidence" value="ECO:0007669"/>
    <property type="project" value="InterPro"/>
</dbReference>
<dbReference type="GO" id="GO:0003677">
    <property type="term" value="F:DNA binding"/>
    <property type="evidence" value="ECO:0007669"/>
    <property type="project" value="InterPro"/>
</dbReference>